<gene>
    <name evidence="1" type="ORF">S03H2_10395</name>
</gene>
<dbReference type="Pfam" id="PF13344">
    <property type="entry name" value="Hydrolase_6"/>
    <property type="match status" value="1"/>
</dbReference>
<dbReference type="PANTHER" id="PTHR19288">
    <property type="entry name" value="4-NITROPHENYLPHOSPHATASE-RELATED"/>
    <property type="match status" value="1"/>
</dbReference>
<name>X1ENV0_9ZZZZ</name>
<dbReference type="InterPro" id="IPR023214">
    <property type="entry name" value="HAD_sf"/>
</dbReference>
<dbReference type="EMBL" id="BARU01005347">
    <property type="protein sequence ID" value="GAH35051.1"/>
    <property type="molecule type" value="Genomic_DNA"/>
</dbReference>
<dbReference type="NCBIfam" id="TIGR01460">
    <property type="entry name" value="HAD-SF-IIA"/>
    <property type="match status" value="1"/>
</dbReference>
<dbReference type="SUPFAM" id="SSF56784">
    <property type="entry name" value="HAD-like"/>
    <property type="match status" value="1"/>
</dbReference>
<dbReference type="Gene3D" id="3.40.50.1000">
    <property type="entry name" value="HAD superfamily/HAD-like"/>
    <property type="match status" value="2"/>
</dbReference>
<dbReference type="AlphaFoldDB" id="X1ENV0"/>
<dbReference type="InterPro" id="IPR006357">
    <property type="entry name" value="HAD-SF_hydro_IIA"/>
</dbReference>
<dbReference type="GO" id="GO:0005737">
    <property type="term" value="C:cytoplasm"/>
    <property type="evidence" value="ECO:0007669"/>
    <property type="project" value="TreeGrafter"/>
</dbReference>
<dbReference type="InterPro" id="IPR036412">
    <property type="entry name" value="HAD-like_sf"/>
</dbReference>
<reference evidence="1" key="1">
    <citation type="journal article" date="2014" name="Front. Microbiol.">
        <title>High frequency of phylogenetically diverse reductive dehalogenase-homologous genes in deep subseafloor sedimentary metagenomes.</title>
        <authorList>
            <person name="Kawai M."/>
            <person name="Futagami T."/>
            <person name="Toyoda A."/>
            <person name="Takaki Y."/>
            <person name="Nishi S."/>
            <person name="Hori S."/>
            <person name="Arai W."/>
            <person name="Tsubouchi T."/>
            <person name="Morono Y."/>
            <person name="Uchiyama I."/>
            <person name="Ito T."/>
            <person name="Fujiyama A."/>
            <person name="Inagaki F."/>
            <person name="Takami H."/>
        </authorList>
    </citation>
    <scope>NUCLEOTIDE SEQUENCE</scope>
    <source>
        <strain evidence="1">Expedition CK06-06</strain>
    </source>
</reference>
<dbReference type="Pfam" id="PF13242">
    <property type="entry name" value="Hydrolase_like"/>
    <property type="match status" value="1"/>
</dbReference>
<dbReference type="PIRSF" id="PIRSF000915">
    <property type="entry name" value="PGP-type_phosphatase"/>
    <property type="match status" value="1"/>
</dbReference>
<feature type="non-terminal residue" evidence="1">
    <location>
        <position position="270"/>
    </location>
</feature>
<protein>
    <submittedName>
        <fullName evidence="1">Uncharacterized protein</fullName>
    </submittedName>
</protein>
<organism evidence="1">
    <name type="scientific">marine sediment metagenome</name>
    <dbReference type="NCBI Taxonomy" id="412755"/>
    <lineage>
        <taxon>unclassified sequences</taxon>
        <taxon>metagenomes</taxon>
        <taxon>ecological metagenomes</taxon>
    </lineage>
</organism>
<comment type="caution">
    <text evidence="1">The sequence shown here is derived from an EMBL/GenBank/DDBJ whole genome shotgun (WGS) entry which is preliminary data.</text>
</comment>
<proteinExistence type="predicted"/>
<accession>X1ENV0</accession>
<dbReference type="PANTHER" id="PTHR19288:SF46">
    <property type="entry name" value="HALOACID DEHALOGENASE-LIKE HYDROLASE DOMAIN-CONTAINING PROTEIN 2"/>
    <property type="match status" value="1"/>
</dbReference>
<evidence type="ECO:0000313" key="1">
    <source>
        <dbReference type="EMBL" id="GAH35051.1"/>
    </source>
</evidence>
<dbReference type="GO" id="GO:0016791">
    <property type="term" value="F:phosphatase activity"/>
    <property type="evidence" value="ECO:0007669"/>
    <property type="project" value="TreeGrafter"/>
</dbReference>
<sequence>MFEIFETFLFDGDGVLYKENSPLPGAMEFLHLLEKKDKQVFILTNNSTKTRKEFQDKLKNLGISLPIDHILTSASLTAEYLKQKAPNSSVYVIGEQGLKQELLLAGLDVVNNWEEKNEEDIFNLNFNNIDYVITGMDRKFNYTKIARATHILVNYKNVQFIATNGDFTFPTVKGLIPGGGAMIAMLEALSNRTVEIIIGKPAPLMYETAISIAESKKDLSIMFGDRIETDIYGANKAGINSCLVLSGVTSMNDLGDLEEDSGPDIIKGEF</sequence>